<comment type="similarity">
    <text evidence="9">Belongs to the glycosyl hydrolase 16 family.</text>
</comment>
<comment type="subcellular location">
    <subcellularLocation>
        <location evidence="9">Secreted</location>
        <location evidence="9">Cell wall</location>
    </subcellularLocation>
    <subcellularLocation>
        <location evidence="9">Secreted</location>
        <location evidence="9">Extracellular space</location>
        <location evidence="9">Apoplast</location>
    </subcellularLocation>
</comment>
<dbReference type="Proteomes" id="UP000002051">
    <property type="component" value="Chromosome 2"/>
</dbReference>
<evidence type="ECO:0000256" key="1">
    <source>
        <dbReference type="ARBA" id="ARBA00022512"/>
    </source>
</evidence>
<keyword evidence="9" id="KW-0732">Signal</keyword>
<protein>
    <recommendedName>
        <fullName evidence="9">Xyloglucan endotransglucosylase/hydrolase</fullName>
        <ecNumber evidence="9">2.4.1.207</ecNumber>
    </recommendedName>
</protein>
<evidence type="ECO:0000256" key="9">
    <source>
        <dbReference type="RuleBase" id="RU361120"/>
    </source>
</evidence>
<evidence type="ECO:0000256" key="4">
    <source>
        <dbReference type="ARBA" id="ARBA00022679"/>
    </source>
</evidence>
<evidence type="ECO:0000256" key="2">
    <source>
        <dbReference type="ARBA" id="ARBA00022523"/>
    </source>
</evidence>
<keyword evidence="5 9" id="KW-0378">Hydrolase</keyword>
<dbReference type="Gene3D" id="2.60.120.200">
    <property type="match status" value="1"/>
</dbReference>
<comment type="PTM">
    <text evidence="9">Contains at least one intrachain disulfide bond essential for its enzymatic activity.</text>
</comment>
<dbReference type="Pfam" id="PF00722">
    <property type="entry name" value="Glyco_hydro_16"/>
    <property type="match status" value="1"/>
</dbReference>
<keyword evidence="2 9" id="KW-0052">Apoplast</keyword>
<dbReference type="AlphaFoldDB" id="G7IGM6"/>
<dbReference type="GO" id="GO:0016762">
    <property type="term" value="F:xyloglucan:xyloglucosyl transferase activity"/>
    <property type="evidence" value="ECO:0007669"/>
    <property type="project" value="UniProtKB-EC"/>
</dbReference>
<dbReference type="EnsemblPlants" id="AES65791">
    <property type="protein sequence ID" value="AES65791"/>
    <property type="gene ID" value="MTR_2g049030"/>
</dbReference>
<dbReference type="PaxDb" id="3880-AES65791"/>
<keyword evidence="3 9" id="KW-0964">Secreted</keyword>
<sequence length="282" mass="32607">MYLSTLSFFLLHLIIAPLNIKGVNLDNVPFEKNYAPLWGKENIRILDQSQEVQITLNQNSGSGFQSLRKFGSGWFKLRTKLPQKDSSAVISTFYLKADAGDEIDFEFLGGNNKERPHILHTNIFTNGKGGREQRIRLWFDPAADFHNYTLLWNEKQLVFFVDDTPIRVFKNTTNKGGMYPTQAMKIIASIWNDTWASNGVPVNWNDAPFEAHYRGFGIDACQAQGTNTQECRSPKYWWNGEKFWGLNPRKIQAYKNIRSKYLIYDYCAKQPQIPECQNLPIY</sequence>
<reference evidence="11 13" key="2">
    <citation type="journal article" date="2014" name="BMC Genomics">
        <title>An improved genome release (version Mt4.0) for the model legume Medicago truncatula.</title>
        <authorList>
            <person name="Tang H."/>
            <person name="Krishnakumar V."/>
            <person name="Bidwell S."/>
            <person name="Rosen B."/>
            <person name="Chan A."/>
            <person name="Zhou S."/>
            <person name="Gentzbittel L."/>
            <person name="Childs K.L."/>
            <person name="Yandell M."/>
            <person name="Gundlach H."/>
            <person name="Mayer K.F."/>
            <person name="Schwartz D.C."/>
            <person name="Town C.D."/>
        </authorList>
    </citation>
    <scope>GENOME REANNOTATION</scope>
    <source>
        <strain evidence="11">A17</strain>
        <strain evidence="12 13">cv. Jemalong A17</strain>
    </source>
</reference>
<feature type="active site" description="Nucleophile" evidence="8">
    <location>
        <position position="106"/>
    </location>
</feature>
<evidence type="ECO:0000256" key="7">
    <source>
        <dbReference type="ARBA" id="ARBA00023295"/>
    </source>
</evidence>
<dbReference type="InterPro" id="IPR013320">
    <property type="entry name" value="ConA-like_dom_sf"/>
</dbReference>
<dbReference type="InterPro" id="IPR000757">
    <property type="entry name" value="Beta-glucanase-like"/>
</dbReference>
<dbReference type="eggNOG" id="ENOG502SM43">
    <property type="taxonomic scope" value="Eukaryota"/>
</dbReference>
<evidence type="ECO:0000313" key="11">
    <source>
        <dbReference type="EMBL" id="AES65791.1"/>
    </source>
</evidence>
<feature type="chain" id="PRO_5014485528" description="Xyloglucan endotransglucosylase/hydrolase" evidence="9">
    <location>
        <begin position="26"/>
        <end position="282"/>
    </location>
</feature>
<evidence type="ECO:0000313" key="12">
    <source>
        <dbReference type="EnsemblPlants" id="AES65791"/>
    </source>
</evidence>
<evidence type="ECO:0000256" key="6">
    <source>
        <dbReference type="ARBA" id="ARBA00023157"/>
    </source>
</evidence>
<dbReference type="PANTHER" id="PTHR31062">
    <property type="entry name" value="XYLOGLUCAN ENDOTRANSGLUCOSYLASE/HYDROLASE PROTEIN 8-RELATED"/>
    <property type="match status" value="1"/>
</dbReference>
<keyword evidence="7 9" id="KW-0326">Glycosidase</keyword>
<dbReference type="STRING" id="3880.G7IGM6"/>
<dbReference type="InterPro" id="IPR016455">
    <property type="entry name" value="XTH"/>
</dbReference>
<keyword evidence="1 9" id="KW-0134">Cell wall</keyword>
<dbReference type="EMBL" id="CM001218">
    <property type="protein sequence ID" value="AES65791.1"/>
    <property type="molecule type" value="Genomic_DNA"/>
</dbReference>
<reference evidence="12" key="3">
    <citation type="submission" date="2015-04" db="UniProtKB">
        <authorList>
            <consortium name="EnsemblPlants"/>
        </authorList>
    </citation>
    <scope>IDENTIFICATION</scope>
    <source>
        <strain evidence="12">cv. Jemalong A17</strain>
    </source>
</reference>
<dbReference type="PROSITE" id="PS51762">
    <property type="entry name" value="GH16_2"/>
    <property type="match status" value="1"/>
</dbReference>
<dbReference type="InterPro" id="IPR010713">
    <property type="entry name" value="XET_C"/>
</dbReference>
<dbReference type="GO" id="GO:0048046">
    <property type="term" value="C:apoplast"/>
    <property type="evidence" value="ECO:0007669"/>
    <property type="project" value="UniProtKB-SubCell"/>
</dbReference>
<evidence type="ECO:0000259" key="10">
    <source>
        <dbReference type="PROSITE" id="PS51762"/>
    </source>
</evidence>
<proteinExistence type="inferred from homology"/>
<dbReference type="GO" id="GO:0004553">
    <property type="term" value="F:hydrolase activity, hydrolyzing O-glycosyl compounds"/>
    <property type="evidence" value="ECO:0007669"/>
    <property type="project" value="InterPro"/>
</dbReference>
<comment type="function">
    <text evidence="9">Catalyzes xyloglucan endohydrolysis (XEH) and/or endotransglycosylation (XET). Cleaves and religates xyloglucan polymers, an essential constituent of the primary cell wall, and thereby participates in cell wall construction of growing tissues.</text>
</comment>
<evidence type="ECO:0000313" key="13">
    <source>
        <dbReference type="Proteomes" id="UP000002051"/>
    </source>
</evidence>
<evidence type="ECO:0000256" key="5">
    <source>
        <dbReference type="ARBA" id="ARBA00022801"/>
    </source>
</evidence>
<dbReference type="EC" id="2.4.1.207" evidence="9"/>
<evidence type="ECO:0000256" key="3">
    <source>
        <dbReference type="ARBA" id="ARBA00022525"/>
    </source>
</evidence>
<keyword evidence="4 9" id="KW-0808">Transferase</keyword>
<dbReference type="GO" id="GO:0071555">
    <property type="term" value="P:cell wall organization"/>
    <property type="evidence" value="ECO:0007669"/>
    <property type="project" value="UniProtKB-KW"/>
</dbReference>
<dbReference type="OMA" id="PHQLVTF"/>
<dbReference type="OrthoDB" id="2015456at2759"/>
<keyword evidence="9" id="KW-0961">Cell wall biogenesis/degradation</keyword>
<dbReference type="SUPFAM" id="SSF49899">
    <property type="entry name" value="Concanavalin A-like lectins/glucanases"/>
    <property type="match status" value="1"/>
</dbReference>
<accession>G7IGM6</accession>
<dbReference type="GO" id="GO:0010411">
    <property type="term" value="P:xyloglucan metabolic process"/>
    <property type="evidence" value="ECO:0007669"/>
    <property type="project" value="InterPro"/>
</dbReference>
<reference evidence="11 13" key="1">
    <citation type="journal article" date="2011" name="Nature">
        <title>The Medicago genome provides insight into the evolution of rhizobial symbioses.</title>
        <authorList>
            <person name="Young N.D."/>
            <person name="Debelle F."/>
            <person name="Oldroyd G.E."/>
            <person name="Geurts R."/>
            <person name="Cannon S.B."/>
            <person name="Udvardi M.K."/>
            <person name="Benedito V.A."/>
            <person name="Mayer K.F."/>
            <person name="Gouzy J."/>
            <person name="Schoof H."/>
            <person name="Van de Peer Y."/>
            <person name="Proost S."/>
            <person name="Cook D.R."/>
            <person name="Meyers B.C."/>
            <person name="Spannagl M."/>
            <person name="Cheung F."/>
            <person name="De Mita S."/>
            <person name="Krishnakumar V."/>
            <person name="Gundlach H."/>
            <person name="Zhou S."/>
            <person name="Mudge J."/>
            <person name="Bharti A.K."/>
            <person name="Murray J.D."/>
            <person name="Naoumkina M.A."/>
            <person name="Rosen B."/>
            <person name="Silverstein K.A."/>
            <person name="Tang H."/>
            <person name="Rombauts S."/>
            <person name="Zhao P.X."/>
            <person name="Zhou P."/>
            <person name="Barbe V."/>
            <person name="Bardou P."/>
            <person name="Bechner M."/>
            <person name="Bellec A."/>
            <person name="Berger A."/>
            <person name="Berges H."/>
            <person name="Bidwell S."/>
            <person name="Bisseling T."/>
            <person name="Choisne N."/>
            <person name="Couloux A."/>
            <person name="Denny R."/>
            <person name="Deshpande S."/>
            <person name="Dai X."/>
            <person name="Doyle J.J."/>
            <person name="Dudez A.M."/>
            <person name="Farmer A.D."/>
            <person name="Fouteau S."/>
            <person name="Franken C."/>
            <person name="Gibelin C."/>
            <person name="Gish J."/>
            <person name="Goldstein S."/>
            <person name="Gonzalez A.J."/>
            <person name="Green P.J."/>
            <person name="Hallab A."/>
            <person name="Hartog M."/>
            <person name="Hua A."/>
            <person name="Humphray S.J."/>
            <person name="Jeong D.H."/>
            <person name="Jing Y."/>
            <person name="Jocker A."/>
            <person name="Kenton S.M."/>
            <person name="Kim D.J."/>
            <person name="Klee K."/>
            <person name="Lai H."/>
            <person name="Lang C."/>
            <person name="Lin S."/>
            <person name="Macmil S.L."/>
            <person name="Magdelenat G."/>
            <person name="Matthews L."/>
            <person name="McCorrison J."/>
            <person name="Monaghan E.L."/>
            <person name="Mun J.H."/>
            <person name="Najar F.Z."/>
            <person name="Nicholson C."/>
            <person name="Noirot C."/>
            <person name="O'Bleness M."/>
            <person name="Paule C.R."/>
            <person name="Poulain J."/>
            <person name="Prion F."/>
            <person name="Qin B."/>
            <person name="Qu C."/>
            <person name="Retzel E.F."/>
            <person name="Riddle C."/>
            <person name="Sallet E."/>
            <person name="Samain S."/>
            <person name="Samson N."/>
            <person name="Sanders I."/>
            <person name="Saurat O."/>
            <person name="Scarpelli C."/>
            <person name="Schiex T."/>
            <person name="Segurens B."/>
            <person name="Severin A.J."/>
            <person name="Sherrier D.J."/>
            <person name="Shi R."/>
            <person name="Sims S."/>
            <person name="Singer S.R."/>
            <person name="Sinharoy S."/>
            <person name="Sterck L."/>
            <person name="Viollet A."/>
            <person name="Wang B.B."/>
            <person name="Wang K."/>
            <person name="Wang M."/>
            <person name="Wang X."/>
            <person name="Warfsmann J."/>
            <person name="Weissenbach J."/>
            <person name="White D.D."/>
            <person name="White J.D."/>
            <person name="Wiley G.B."/>
            <person name="Wincker P."/>
            <person name="Xing Y."/>
            <person name="Yang L."/>
            <person name="Yao Z."/>
            <person name="Ying F."/>
            <person name="Zhai J."/>
            <person name="Zhou L."/>
            <person name="Zuber A."/>
            <person name="Denarie J."/>
            <person name="Dixon R.A."/>
            <person name="May G.D."/>
            <person name="Schwartz D.C."/>
            <person name="Rogers J."/>
            <person name="Quetier F."/>
            <person name="Town C.D."/>
            <person name="Roe B.A."/>
        </authorList>
    </citation>
    <scope>NUCLEOTIDE SEQUENCE [LARGE SCALE GENOMIC DNA]</scope>
    <source>
        <strain evidence="11">A17</strain>
        <strain evidence="12 13">cv. Jemalong A17</strain>
    </source>
</reference>
<dbReference type="Pfam" id="PF06955">
    <property type="entry name" value="XET_C"/>
    <property type="match status" value="1"/>
</dbReference>
<feature type="active site" description="Nucleophile" evidence="8">
    <location>
        <position position="102"/>
    </location>
</feature>
<dbReference type="HOGENOM" id="CLU_048041_2_1_1"/>
<dbReference type="KEGG" id="mtr:11418277"/>
<dbReference type="GO" id="GO:0042546">
    <property type="term" value="P:cell wall biogenesis"/>
    <property type="evidence" value="ECO:0007669"/>
    <property type="project" value="InterPro"/>
</dbReference>
<dbReference type="PIRSF" id="PIRSF005604">
    <property type="entry name" value="XET"/>
    <property type="match status" value="1"/>
</dbReference>
<evidence type="ECO:0000256" key="8">
    <source>
        <dbReference type="PIRSR" id="PIRSR005604-1"/>
    </source>
</evidence>
<organism evidence="11 13">
    <name type="scientific">Medicago truncatula</name>
    <name type="common">Barrel medic</name>
    <name type="synonym">Medicago tribuloides</name>
    <dbReference type="NCBI Taxonomy" id="3880"/>
    <lineage>
        <taxon>Eukaryota</taxon>
        <taxon>Viridiplantae</taxon>
        <taxon>Streptophyta</taxon>
        <taxon>Embryophyta</taxon>
        <taxon>Tracheophyta</taxon>
        <taxon>Spermatophyta</taxon>
        <taxon>Magnoliopsida</taxon>
        <taxon>eudicotyledons</taxon>
        <taxon>Gunneridae</taxon>
        <taxon>Pentapetalae</taxon>
        <taxon>rosids</taxon>
        <taxon>fabids</taxon>
        <taxon>Fabales</taxon>
        <taxon>Fabaceae</taxon>
        <taxon>Papilionoideae</taxon>
        <taxon>50 kb inversion clade</taxon>
        <taxon>NPAAA clade</taxon>
        <taxon>Hologalegina</taxon>
        <taxon>IRL clade</taxon>
        <taxon>Trifolieae</taxon>
        <taxon>Medicago</taxon>
    </lineage>
</organism>
<dbReference type="InterPro" id="IPR044791">
    <property type="entry name" value="Beta-glucanase/XTH"/>
</dbReference>
<feature type="domain" description="GH16" evidence="10">
    <location>
        <begin position="23"/>
        <end position="213"/>
    </location>
</feature>
<keyword evidence="13" id="KW-1185">Reference proteome</keyword>
<gene>
    <name evidence="12" type="primary">11418277</name>
    <name evidence="11" type="ordered locus">MTR_2g049030</name>
</gene>
<name>G7IGM6_MEDTR</name>
<keyword evidence="6" id="KW-1015">Disulfide bond</keyword>
<feature type="signal peptide" evidence="9">
    <location>
        <begin position="1"/>
        <end position="25"/>
    </location>
</feature>